<feature type="transmembrane region" description="Helical" evidence="5">
    <location>
        <begin position="151"/>
        <end position="178"/>
    </location>
</feature>
<evidence type="ECO:0000256" key="3">
    <source>
        <dbReference type="ARBA" id="ARBA00022989"/>
    </source>
</evidence>
<evidence type="ECO:0000256" key="5">
    <source>
        <dbReference type="SAM" id="Phobius"/>
    </source>
</evidence>
<feature type="transmembrane region" description="Helical" evidence="5">
    <location>
        <begin position="199"/>
        <end position="221"/>
    </location>
</feature>
<feature type="transmembrane region" description="Helical" evidence="5">
    <location>
        <begin position="109"/>
        <end position="131"/>
    </location>
</feature>
<keyword evidence="4 5" id="KW-0472">Membrane</keyword>
<dbReference type="InterPro" id="IPR000515">
    <property type="entry name" value="MetI-like"/>
</dbReference>
<dbReference type="AlphaFoldDB" id="A0A381VKV7"/>
<feature type="domain" description="ABC transmembrane type-1" evidence="6">
    <location>
        <begin position="68"/>
        <end position="280"/>
    </location>
</feature>
<evidence type="ECO:0000259" key="6">
    <source>
        <dbReference type="PROSITE" id="PS50928"/>
    </source>
</evidence>
<dbReference type="Gene3D" id="1.10.3720.10">
    <property type="entry name" value="MetI-like"/>
    <property type="match status" value="1"/>
</dbReference>
<dbReference type="PROSITE" id="PS50928">
    <property type="entry name" value="ABC_TM1"/>
    <property type="match status" value="1"/>
</dbReference>
<organism evidence="7">
    <name type="scientific">marine metagenome</name>
    <dbReference type="NCBI Taxonomy" id="408172"/>
    <lineage>
        <taxon>unclassified sequences</taxon>
        <taxon>metagenomes</taxon>
        <taxon>ecological metagenomes</taxon>
    </lineage>
</organism>
<dbReference type="PANTHER" id="PTHR43759">
    <property type="entry name" value="TREHALOSE TRANSPORT SYSTEM PERMEASE PROTEIN SUGA"/>
    <property type="match status" value="1"/>
</dbReference>
<evidence type="ECO:0000256" key="2">
    <source>
        <dbReference type="ARBA" id="ARBA00022692"/>
    </source>
</evidence>
<name>A0A381VKV7_9ZZZZ</name>
<dbReference type="GO" id="GO:0055085">
    <property type="term" value="P:transmembrane transport"/>
    <property type="evidence" value="ECO:0007669"/>
    <property type="project" value="InterPro"/>
</dbReference>
<keyword evidence="2 5" id="KW-0812">Transmembrane</keyword>
<comment type="subcellular location">
    <subcellularLocation>
        <location evidence="1">Membrane</location>
        <topology evidence="1">Multi-pass membrane protein</topology>
    </subcellularLocation>
</comment>
<feature type="transmembrane region" description="Helical" evidence="5">
    <location>
        <begin position="258"/>
        <end position="281"/>
    </location>
</feature>
<dbReference type="SUPFAM" id="SSF161098">
    <property type="entry name" value="MetI-like"/>
    <property type="match status" value="1"/>
</dbReference>
<proteinExistence type="predicted"/>
<reference evidence="7" key="1">
    <citation type="submission" date="2018-05" db="EMBL/GenBank/DDBJ databases">
        <authorList>
            <person name="Lanie J.A."/>
            <person name="Ng W.-L."/>
            <person name="Kazmierczak K.M."/>
            <person name="Andrzejewski T.M."/>
            <person name="Davidsen T.M."/>
            <person name="Wayne K.J."/>
            <person name="Tettelin H."/>
            <person name="Glass J.I."/>
            <person name="Rusch D."/>
            <person name="Podicherti R."/>
            <person name="Tsui H.-C.T."/>
            <person name="Winkler M.E."/>
        </authorList>
    </citation>
    <scope>NUCLEOTIDE SEQUENCE</scope>
</reference>
<evidence type="ECO:0000313" key="7">
    <source>
        <dbReference type="EMBL" id="SVA40287.1"/>
    </source>
</evidence>
<dbReference type="PANTHER" id="PTHR43759:SF1">
    <property type="entry name" value="GLUCOSE IMPORT SYSTEM PERMEASE PROTEIN GLCT"/>
    <property type="match status" value="1"/>
</dbReference>
<gene>
    <name evidence="7" type="ORF">METZ01_LOCUS93141</name>
</gene>
<dbReference type="Pfam" id="PF00528">
    <property type="entry name" value="BPD_transp_1"/>
    <property type="match status" value="1"/>
</dbReference>
<evidence type="ECO:0000256" key="1">
    <source>
        <dbReference type="ARBA" id="ARBA00004141"/>
    </source>
</evidence>
<protein>
    <recommendedName>
        <fullName evidence="6">ABC transmembrane type-1 domain-containing protein</fullName>
    </recommendedName>
</protein>
<feature type="transmembrane region" description="Helical" evidence="5">
    <location>
        <begin position="72"/>
        <end position="97"/>
    </location>
</feature>
<feature type="transmembrane region" description="Helical" evidence="5">
    <location>
        <begin position="7"/>
        <end position="34"/>
    </location>
</feature>
<dbReference type="InterPro" id="IPR052730">
    <property type="entry name" value="Sugar_ABC_transporter"/>
</dbReference>
<dbReference type="GO" id="GO:0016020">
    <property type="term" value="C:membrane"/>
    <property type="evidence" value="ECO:0007669"/>
    <property type="project" value="UniProtKB-SubCell"/>
</dbReference>
<evidence type="ECO:0000256" key="4">
    <source>
        <dbReference type="ARBA" id="ARBA00023136"/>
    </source>
</evidence>
<dbReference type="InterPro" id="IPR035906">
    <property type="entry name" value="MetI-like_sf"/>
</dbReference>
<sequence length="293" mass="33525">MYSSRTAWLLLSPTLIILGLAGLVPFFYVLYIGFFNWNPLGVNDQMEFISLGDNYRKLVFDNEFIASVWRSIRFAVVTLFFELTLGFLLALSLLSSFPLKSFFRSVHTLPLVIAPIVIGSIFKLFTVQGFGPLPHFLNDWFGYDLNYGRSAAQAFWLIVIMDIWHWTPFVTLTLLAGLSALPQDPYESARIDGANNFQILIYITIPMMIPVLIVVIFIRLMDSLKIVDEVWMLTGGGPGYATRFTGIHIWKEVFEKRFYGYSSAMSILYLYVTIVMCWLLYSVMVSRGKSDDE</sequence>
<keyword evidence="3 5" id="KW-1133">Transmembrane helix</keyword>
<dbReference type="CDD" id="cd06261">
    <property type="entry name" value="TM_PBP2"/>
    <property type="match status" value="1"/>
</dbReference>
<accession>A0A381VKV7</accession>
<dbReference type="EMBL" id="UINC01008965">
    <property type="protein sequence ID" value="SVA40287.1"/>
    <property type="molecule type" value="Genomic_DNA"/>
</dbReference>